<dbReference type="EMBL" id="NBII01000005">
    <property type="protein sequence ID" value="PAV18717.1"/>
    <property type="molecule type" value="Genomic_DNA"/>
</dbReference>
<dbReference type="GO" id="GO:0004674">
    <property type="term" value="F:protein serine/threonine kinase activity"/>
    <property type="evidence" value="ECO:0007669"/>
    <property type="project" value="UniProtKB-KW"/>
</dbReference>
<keyword evidence="4 9" id="KW-0547">Nucleotide-binding</keyword>
<keyword evidence="3" id="KW-0808">Transferase</keyword>
<accession>A0A286UGK5</accession>
<dbReference type="PROSITE" id="PS50011">
    <property type="entry name" value="PROTEIN_KINASE_DOM"/>
    <property type="match status" value="1"/>
</dbReference>
<dbReference type="PANTHER" id="PTHR47634">
    <property type="entry name" value="PROTEIN KINASE DOMAIN-CONTAINING PROTEIN-RELATED"/>
    <property type="match status" value="1"/>
</dbReference>
<dbReference type="Pfam" id="PF00069">
    <property type="entry name" value="Pkinase"/>
    <property type="match status" value="2"/>
</dbReference>
<evidence type="ECO:0000259" key="11">
    <source>
        <dbReference type="PROSITE" id="PS50011"/>
    </source>
</evidence>
<dbReference type="InterPro" id="IPR000719">
    <property type="entry name" value="Prot_kinase_dom"/>
</dbReference>
<dbReference type="EC" id="2.7.11.1" evidence="1"/>
<keyword evidence="5 12" id="KW-0418">Kinase</keyword>
<dbReference type="Gene3D" id="1.10.510.10">
    <property type="entry name" value="Transferase(Phosphotransferase) domain 1"/>
    <property type="match status" value="1"/>
</dbReference>
<evidence type="ECO:0000256" key="5">
    <source>
        <dbReference type="ARBA" id="ARBA00022777"/>
    </source>
</evidence>
<keyword evidence="2 10" id="KW-0723">Serine/threonine-protein kinase</keyword>
<dbReference type="InterPro" id="IPR051334">
    <property type="entry name" value="SRPK"/>
</dbReference>
<evidence type="ECO:0000256" key="4">
    <source>
        <dbReference type="ARBA" id="ARBA00022741"/>
    </source>
</evidence>
<feature type="domain" description="Protein kinase" evidence="11">
    <location>
        <begin position="51"/>
        <end position="417"/>
    </location>
</feature>
<evidence type="ECO:0000256" key="7">
    <source>
        <dbReference type="ARBA" id="ARBA00047899"/>
    </source>
</evidence>
<dbReference type="InParanoid" id="A0A286UGK5"/>
<dbReference type="GO" id="GO:0005524">
    <property type="term" value="F:ATP binding"/>
    <property type="evidence" value="ECO:0007669"/>
    <property type="project" value="UniProtKB-UniRule"/>
</dbReference>
<sequence length="420" mass="47731">MSVSPPSQPTYQASEGLRAMEWPEENLTSTMIEGGGFYPARLGETFDEGRFVITRKLGYGGFSSVWLARDRKDKCYVALKILSAHASREIEEGRLKERDILRKVSSASPTHHGYSHVVHLFHEFEFESFAGHHICFVTDVLSYSVPSLQKEMSDPRLPLKFILRLVKHVLKGLEYLHDECNIVHSDLKPGNLLLLPSDIDAVIMHELANWPPTLYEFPKSIHPDLLPFHPISSTALPFKLFSVQDTKFHWVIADLGHAHLQHEHLSTIVQPYALRAPEVILGLEWGYAIDIWSLGCMMYEFATGNWLFAPEATSDLSRDVIHLAQMTLRTGQEHDEAALEQYELEEEQNDIKDMLKRAIETVGKIGFRPIESKISVSTVHNNGDEEVAAFIRVMKSLLVLDPNRRPSAMEALRDPIFQQL</sequence>
<gene>
    <name evidence="12" type="ORF">PNOK_0556000</name>
</gene>
<proteinExistence type="inferred from homology"/>
<comment type="caution">
    <text evidence="12">The sequence shown here is derived from an EMBL/GenBank/DDBJ whole genome shotgun (WGS) entry which is preliminary data.</text>
</comment>
<feature type="binding site" evidence="9">
    <location>
        <position position="80"/>
    </location>
    <ligand>
        <name>ATP</name>
        <dbReference type="ChEBI" id="CHEBI:30616"/>
    </ligand>
</feature>
<evidence type="ECO:0000256" key="2">
    <source>
        <dbReference type="ARBA" id="ARBA00022527"/>
    </source>
</evidence>
<dbReference type="Gene3D" id="3.30.200.20">
    <property type="entry name" value="Phosphorylase Kinase, domain 1"/>
    <property type="match status" value="1"/>
</dbReference>
<dbReference type="PROSITE" id="PS00107">
    <property type="entry name" value="PROTEIN_KINASE_ATP"/>
    <property type="match status" value="1"/>
</dbReference>
<dbReference type="Proteomes" id="UP000217199">
    <property type="component" value="Unassembled WGS sequence"/>
</dbReference>
<evidence type="ECO:0000256" key="6">
    <source>
        <dbReference type="ARBA" id="ARBA00022840"/>
    </source>
</evidence>
<dbReference type="OrthoDB" id="5979581at2759"/>
<dbReference type="SUPFAM" id="SSF56112">
    <property type="entry name" value="Protein kinase-like (PK-like)"/>
    <property type="match status" value="1"/>
</dbReference>
<evidence type="ECO:0000256" key="9">
    <source>
        <dbReference type="PROSITE-ProRule" id="PRU10141"/>
    </source>
</evidence>
<keyword evidence="6 9" id="KW-0067">ATP-binding</keyword>
<dbReference type="InterPro" id="IPR011009">
    <property type="entry name" value="Kinase-like_dom_sf"/>
</dbReference>
<comment type="catalytic activity">
    <reaction evidence="7">
        <text>L-threonyl-[protein] + ATP = O-phospho-L-threonyl-[protein] + ADP + H(+)</text>
        <dbReference type="Rhea" id="RHEA:46608"/>
        <dbReference type="Rhea" id="RHEA-COMP:11060"/>
        <dbReference type="Rhea" id="RHEA-COMP:11605"/>
        <dbReference type="ChEBI" id="CHEBI:15378"/>
        <dbReference type="ChEBI" id="CHEBI:30013"/>
        <dbReference type="ChEBI" id="CHEBI:30616"/>
        <dbReference type="ChEBI" id="CHEBI:61977"/>
        <dbReference type="ChEBI" id="CHEBI:456216"/>
        <dbReference type="EC" id="2.7.11.1"/>
    </reaction>
</comment>
<evidence type="ECO:0000313" key="13">
    <source>
        <dbReference type="Proteomes" id="UP000217199"/>
    </source>
</evidence>
<dbReference type="PANTHER" id="PTHR47634:SF9">
    <property type="entry name" value="PROTEIN KINASE DOMAIN-CONTAINING PROTEIN-RELATED"/>
    <property type="match status" value="1"/>
</dbReference>
<keyword evidence="13" id="KW-1185">Reference proteome</keyword>
<organism evidence="12 13">
    <name type="scientific">Pyrrhoderma noxium</name>
    <dbReference type="NCBI Taxonomy" id="2282107"/>
    <lineage>
        <taxon>Eukaryota</taxon>
        <taxon>Fungi</taxon>
        <taxon>Dikarya</taxon>
        <taxon>Basidiomycota</taxon>
        <taxon>Agaricomycotina</taxon>
        <taxon>Agaricomycetes</taxon>
        <taxon>Hymenochaetales</taxon>
        <taxon>Hymenochaetaceae</taxon>
        <taxon>Pyrrhoderma</taxon>
    </lineage>
</organism>
<dbReference type="AlphaFoldDB" id="A0A286UGK5"/>
<dbReference type="SMART" id="SM00220">
    <property type="entry name" value="S_TKc"/>
    <property type="match status" value="1"/>
</dbReference>
<evidence type="ECO:0000256" key="3">
    <source>
        <dbReference type="ARBA" id="ARBA00022679"/>
    </source>
</evidence>
<dbReference type="InterPro" id="IPR017441">
    <property type="entry name" value="Protein_kinase_ATP_BS"/>
</dbReference>
<dbReference type="InterPro" id="IPR008271">
    <property type="entry name" value="Ser/Thr_kinase_AS"/>
</dbReference>
<dbReference type="GO" id="GO:0050684">
    <property type="term" value="P:regulation of mRNA processing"/>
    <property type="evidence" value="ECO:0007669"/>
    <property type="project" value="TreeGrafter"/>
</dbReference>
<evidence type="ECO:0000256" key="1">
    <source>
        <dbReference type="ARBA" id="ARBA00012513"/>
    </source>
</evidence>
<dbReference type="PROSITE" id="PS00108">
    <property type="entry name" value="PROTEIN_KINASE_ST"/>
    <property type="match status" value="1"/>
</dbReference>
<evidence type="ECO:0000256" key="10">
    <source>
        <dbReference type="RuleBase" id="RU000304"/>
    </source>
</evidence>
<protein>
    <recommendedName>
        <fullName evidence="1">non-specific serine/threonine protein kinase</fullName>
        <ecNumber evidence="1">2.7.11.1</ecNumber>
    </recommendedName>
</protein>
<evidence type="ECO:0000256" key="8">
    <source>
        <dbReference type="ARBA" id="ARBA00048679"/>
    </source>
</evidence>
<evidence type="ECO:0000313" key="12">
    <source>
        <dbReference type="EMBL" id="PAV18717.1"/>
    </source>
</evidence>
<dbReference type="STRING" id="2282107.A0A286UGK5"/>
<dbReference type="GO" id="GO:0000245">
    <property type="term" value="P:spliceosomal complex assembly"/>
    <property type="evidence" value="ECO:0007669"/>
    <property type="project" value="TreeGrafter"/>
</dbReference>
<name>A0A286UGK5_9AGAM</name>
<reference evidence="12 13" key="1">
    <citation type="journal article" date="2017" name="Mol. Ecol.">
        <title>Comparative and population genomic landscape of Phellinus noxius: A hypervariable fungus causing root rot in trees.</title>
        <authorList>
            <person name="Chung C.L."/>
            <person name="Lee T.J."/>
            <person name="Akiba M."/>
            <person name="Lee H.H."/>
            <person name="Kuo T.H."/>
            <person name="Liu D."/>
            <person name="Ke H.M."/>
            <person name="Yokoi T."/>
            <person name="Roa M.B."/>
            <person name="Lu M.J."/>
            <person name="Chang Y.Y."/>
            <person name="Ann P.J."/>
            <person name="Tsai J.N."/>
            <person name="Chen C.Y."/>
            <person name="Tzean S.S."/>
            <person name="Ota Y."/>
            <person name="Hattori T."/>
            <person name="Sahashi N."/>
            <person name="Liou R.F."/>
            <person name="Kikuchi T."/>
            <person name="Tsai I.J."/>
        </authorList>
    </citation>
    <scope>NUCLEOTIDE SEQUENCE [LARGE SCALE GENOMIC DNA]</scope>
    <source>
        <strain evidence="12 13">FFPRI411160</strain>
    </source>
</reference>
<comment type="similarity">
    <text evidence="10">Belongs to the protein kinase superfamily.</text>
</comment>
<comment type="catalytic activity">
    <reaction evidence="8">
        <text>L-seryl-[protein] + ATP = O-phospho-L-seryl-[protein] + ADP + H(+)</text>
        <dbReference type="Rhea" id="RHEA:17989"/>
        <dbReference type="Rhea" id="RHEA-COMP:9863"/>
        <dbReference type="Rhea" id="RHEA-COMP:11604"/>
        <dbReference type="ChEBI" id="CHEBI:15378"/>
        <dbReference type="ChEBI" id="CHEBI:29999"/>
        <dbReference type="ChEBI" id="CHEBI:30616"/>
        <dbReference type="ChEBI" id="CHEBI:83421"/>
        <dbReference type="ChEBI" id="CHEBI:456216"/>
        <dbReference type="EC" id="2.7.11.1"/>
    </reaction>
</comment>